<dbReference type="EC" id="3.4.24.-" evidence="4"/>
<keyword evidence="3 4" id="KW-0862">Zinc</keyword>
<dbReference type="GO" id="GO:0008270">
    <property type="term" value="F:zinc ion binding"/>
    <property type="evidence" value="ECO:0007669"/>
    <property type="project" value="UniProtKB-UniRule"/>
</dbReference>
<dbReference type="STRING" id="34508.A0A4U8ULK2"/>
<name>A0A4U8ULK2_STECR</name>
<keyword evidence="3 4" id="KW-0645">Protease</keyword>
<evidence type="ECO:0000259" key="6">
    <source>
        <dbReference type="PROSITE" id="PS51864"/>
    </source>
</evidence>
<dbReference type="PANTHER" id="PTHR10127">
    <property type="entry name" value="DISCOIDIN, CUB, EGF, LAMININ , AND ZINC METALLOPROTEASE DOMAIN CONTAINING"/>
    <property type="match status" value="1"/>
</dbReference>
<sequence length="417" mass="47449">MKGLTLLNLAALFAVATCEIRAPIHYLSYVYKEENMRVDWDKRDVIKVHIDRQLRKSIRDKIIEILDFYSDATCLKFDTSRIYNNSEYLGWQENWIPYLRFGDDYNGCFTNSIGRTYDNYVNLGPSCARSVAHEVGHALGLIHTHTRSDRDQFVTVNLPSSCLKRTNCAHQFNNKRMFKTFNYGIPYDYGSAMHYSPVALSDNRDELVIGAHKDPLRQFTMGGNPLSITDLVLINKRYNCEVAVKTCGLHGNVKCQNGGFVNPNDCTRCVCPFGLTGSFCTERDKGRFEDGPCGADLEATLTWKTVKGNARTEEFGSNIDYVFKHCHWLIKAPANMKIMLKFVSVESYSNESLSCRDGGTELKIGDFHLGGFKFCRESQIALFLDHEFVTHSNLALINLFVHFGATEFEIKYKLVSL</sequence>
<keyword evidence="4" id="KW-0732">Signal</keyword>
<feature type="chain" id="PRO_5021022138" description="Metalloendopeptidase" evidence="4">
    <location>
        <begin position="19"/>
        <end position="417"/>
    </location>
</feature>
<dbReference type="InterPro" id="IPR024079">
    <property type="entry name" value="MetalloPept_cat_dom_sf"/>
</dbReference>
<dbReference type="InterPro" id="IPR000859">
    <property type="entry name" value="CUB_dom"/>
</dbReference>
<keyword evidence="3 4" id="KW-0479">Metal-binding</keyword>
<dbReference type="SMART" id="SM00235">
    <property type="entry name" value="ZnMc"/>
    <property type="match status" value="1"/>
</dbReference>
<evidence type="ECO:0000256" key="1">
    <source>
        <dbReference type="ARBA" id="ARBA00023157"/>
    </source>
</evidence>
<dbReference type="SUPFAM" id="SSF55486">
    <property type="entry name" value="Metalloproteases ('zincins'), catalytic domain"/>
    <property type="match status" value="1"/>
</dbReference>
<dbReference type="EMBL" id="AZBU02000001">
    <property type="protein sequence ID" value="TMS33651.1"/>
    <property type="molecule type" value="Genomic_DNA"/>
</dbReference>
<comment type="caution">
    <text evidence="2">Lacks conserved residue(s) required for the propagation of feature annotation.</text>
</comment>
<keyword evidence="8" id="KW-1185">Reference proteome</keyword>
<protein>
    <recommendedName>
        <fullName evidence="4">Metalloendopeptidase</fullName>
        <ecNumber evidence="4">3.4.24.-</ecNumber>
    </recommendedName>
</protein>
<organism evidence="7 8">
    <name type="scientific">Steinernema carpocapsae</name>
    <name type="common">Entomopathogenic nematode</name>
    <dbReference type="NCBI Taxonomy" id="34508"/>
    <lineage>
        <taxon>Eukaryota</taxon>
        <taxon>Metazoa</taxon>
        <taxon>Ecdysozoa</taxon>
        <taxon>Nematoda</taxon>
        <taxon>Chromadorea</taxon>
        <taxon>Rhabditida</taxon>
        <taxon>Tylenchina</taxon>
        <taxon>Panagrolaimomorpha</taxon>
        <taxon>Strongyloidoidea</taxon>
        <taxon>Steinernematidae</taxon>
        <taxon>Steinernema</taxon>
    </lineage>
</organism>
<keyword evidence="3 4" id="KW-0378">Hydrolase</keyword>
<comment type="cofactor">
    <cofactor evidence="3 4">
        <name>Zn(2+)</name>
        <dbReference type="ChEBI" id="CHEBI:29105"/>
    </cofactor>
    <text evidence="3 4">Binds 1 zinc ion per subunit.</text>
</comment>
<dbReference type="Proteomes" id="UP000298663">
    <property type="component" value="Chromosome X"/>
</dbReference>
<feature type="signal peptide" evidence="4">
    <location>
        <begin position="1"/>
        <end position="18"/>
    </location>
</feature>
<dbReference type="Gene3D" id="3.40.390.10">
    <property type="entry name" value="Collagenase (Catalytic Domain)"/>
    <property type="match status" value="1"/>
</dbReference>
<comment type="caution">
    <text evidence="7">The sequence shown here is derived from an EMBL/GenBank/DDBJ whole genome shotgun (WGS) entry which is preliminary data.</text>
</comment>
<evidence type="ECO:0000256" key="3">
    <source>
        <dbReference type="PROSITE-ProRule" id="PRU01211"/>
    </source>
</evidence>
<dbReference type="OrthoDB" id="5819035at2759"/>
<evidence type="ECO:0000313" key="7">
    <source>
        <dbReference type="EMBL" id="TMS33651.1"/>
    </source>
</evidence>
<keyword evidence="1" id="KW-1015">Disulfide bond</keyword>
<reference evidence="7 8" key="2">
    <citation type="journal article" date="2019" name="G3 (Bethesda)">
        <title>Hybrid Assembly of the Genome of the Entomopathogenic Nematode Steinernema carpocapsae Identifies the X-Chromosome.</title>
        <authorList>
            <person name="Serra L."/>
            <person name="Macchietto M."/>
            <person name="Macias-Munoz A."/>
            <person name="McGill C.J."/>
            <person name="Rodriguez I.M."/>
            <person name="Rodriguez B."/>
            <person name="Murad R."/>
            <person name="Mortazavi A."/>
        </authorList>
    </citation>
    <scope>NUCLEOTIDE SEQUENCE [LARGE SCALE GENOMIC DNA]</scope>
    <source>
        <strain evidence="7 8">ALL</strain>
    </source>
</reference>
<evidence type="ECO:0000256" key="4">
    <source>
        <dbReference type="RuleBase" id="RU361183"/>
    </source>
</evidence>
<dbReference type="PRINTS" id="PR00480">
    <property type="entry name" value="ASTACIN"/>
</dbReference>
<feature type="binding site" evidence="3">
    <location>
        <position position="137"/>
    </location>
    <ligand>
        <name>Zn(2+)</name>
        <dbReference type="ChEBI" id="CHEBI:29105"/>
        <note>catalytic</note>
    </ligand>
</feature>
<evidence type="ECO:0000259" key="5">
    <source>
        <dbReference type="PROSITE" id="PS01180"/>
    </source>
</evidence>
<feature type="binding site" evidence="3">
    <location>
        <position position="143"/>
    </location>
    <ligand>
        <name>Zn(2+)</name>
        <dbReference type="ChEBI" id="CHEBI:29105"/>
        <note>catalytic</note>
    </ligand>
</feature>
<dbReference type="AlphaFoldDB" id="A0A4U8ULK2"/>
<dbReference type="GO" id="GO:0006508">
    <property type="term" value="P:proteolysis"/>
    <property type="evidence" value="ECO:0007669"/>
    <property type="project" value="UniProtKB-KW"/>
</dbReference>
<dbReference type="PANTHER" id="PTHR10127:SF862">
    <property type="entry name" value="ZINC METALLOPROTEINASE NAS-27"/>
    <property type="match status" value="1"/>
</dbReference>
<feature type="domain" description="Peptidase M12A" evidence="6">
    <location>
        <begin position="35"/>
        <end position="241"/>
    </location>
</feature>
<dbReference type="EMBL" id="CM016762">
    <property type="protein sequence ID" value="TMS33651.1"/>
    <property type="molecule type" value="Genomic_DNA"/>
</dbReference>
<dbReference type="PROSITE" id="PS51864">
    <property type="entry name" value="ASTACIN"/>
    <property type="match status" value="1"/>
</dbReference>
<feature type="binding site" evidence="3">
    <location>
        <position position="133"/>
    </location>
    <ligand>
        <name>Zn(2+)</name>
        <dbReference type="ChEBI" id="CHEBI:29105"/>
        <note>catalytic</note>
    </ligand>
</feature>
<gene>
    <name evidence="7" type="ORF">L596_001368</name>
</gene>
<keyword evidence="3 4" id="KW-0482">Metalloprotease</keyword>
<accession>A0A4U8ULK2</accession>
<feature type="active site" evidence="3">
    <location>
        <position position="134"/>
    </location>
</feature>
<evidence type="ECO:0000256" key="2">
    <source>
        <dbReference type="PROSITE-ProRule" id="PRU00059"/>
    </source>
</evidence>
<dbReference type="Pfam" id="PF01400">
    <property type="entry name" value="Astacin"/>
    <property type="match status" value="1"/>
</dbReference>
<dbReference type="PROSITE" id="PS01180">
    <property type="entry name" value="CUB"/>
    <property type="match status" value="1"/>
</dbReference>
<evidence type="ECO:0000313" key="8">
    <source>
        <dbReference type="Proteomes" id="UP000298663"/>
    </source>
</evidence>
<dbReference type="InterPro" id="IPR001506">
    <property type="entry name" value="Peptidase_M12A"/>
</dbReference>
<feature type="domain" description="CUB" evidence="5">
    <location>
        <begin position="293"/>
        <end position="415"/>
    </location>
</feature>
<dbReference type="InterPro" id="IPR006026">
    <property type="entry name" value="Peptidase_Metallo"/>
</dbReference>
<dbReference type="GO" id="GO:0004222">
    <property type="term" value="F:metalloendopeptidase activity"/>
    <property type="evidence" value="ECO:0007669"/>
    <property type="project" value="UniProtKB-UniRule"/>
</dbReference>
<proteinExistence type="predicted"/>
<reference evidence="7 8" key="1">
    <citation type="journal article" date="2015" name="Genome Biol.">
        <title>Comparative genomics of Steinernema reveals deeply conserved gene regulatory networks.</title>
        <authorList>
            <person name="Dillman A.R."/>
            <person name="Macchietto M."/>
            <person name="Porter C.F."/>
            <person name="Rogers A."/>
            <person name="Williams B."/>
            <person name="Antoshechkin I."/>
            <person name="Lee M.M."/>
            <person name="Goodwin Z."/>
            <person name="Lu X."/>
            <person name="Lewis E.E."/>
            <person name="Goodrich-Blair H."/>
            <person name="Stock S.P."/>
            <person name="Adams B.J."/>
            <person name="Sternberg P.W."/>
            <person name="Mortazavi A."/>
        </authorList>
    </citation>
    <scope>NUCLEOTIDE SEQUENCE [LARGE SCALE GENOMIC DNA]</scope>
    <source>
        <strain evidence="7 8">ALL</strain>
    </source>
</reference>